<keyword evidence="2" id="KW-1185">Reference proteome</keyword>
<dbReference type="Proteomes" id="UP000623467">
    <property type="component" value="Unassembled WGS sequence"/>
</dbReference>
<protein>
    <submittedName>
        <fullName evidence="1">Uncharacterized protein</fullName>
    </submittedName>
</protein>
<gene>
    <name evidence="1" type="ORF">MSAN_02081800</name>
</gene>
<sequence>MSFEDSFGRLANDLVLRAKLSMQMGELLPYDGPLVRLILQEQHDLNARLGAMEAAGVTASTHERWPVLVILILRFAQPIGQQVRHMSAICPLTRCNTSRGFHDSVIQYRDALSATGVVDLNMNIEDPPRESVFATVETVVECGPLYIESGLIDFKLGHRYVLVKQQIEHLILQGYFGRSDQNMEFLVVTTNIQIFVSTTNMYTILGRR</sequence>
<evidence type="ECO:0000313" key="2">
    <source>
        <dbReference type="Proteomes" id="UP000623467"/>
    </source>
</evidence>
<dbReference type="AlphaFoldDB" id="A0A8H6XHX3"/>
<evidence type="ECO:0000313" key="1">
    <source>
        <dbReference type="EMBL" id="KAF7340964.1"/>
    </source>
</evidence>
<comment type="caution">
    <text evidence="1">The sequence shown here is derived from an EMBL/GenBank/DDBJ whole genome shotgun (WGS) entry which is preliminary data.</text>
</comment>
<dbReference type="EMBL" id="JACAZH010000028">
    <property type="protein sequence ID" value="KAF7340964.1"/>
    <property type="molecule type" value="Genomic_DNA"/>
</dbReference>
<name>A0A8H6XHX3_9AGAR</name>
<reference evidence="1" key="1">
    <citation type="submission" date="2020-05" db="EMBL/GenBank/DDBJ databases">
        <title>Mycena genomes resolve the evolution of fungal bioluminescence.</title>
        <authorList>
            <person name="Tsai I.J."/>
        </authorList>
    </citation>
    <scope>NUCLEOTIDE SEQUENCE</scope>
    <source>
        <strain evidence="1">160909Yilan</strain>
    </source>
</reference>
<organism evidence="1 2">
    <name type="scientific">Mycena sanguinolenta</name>
    <dbReference type="NCBI Taxonomy" id="230812"/>
    <lineage>
        <taxon>Eukaryota</taxon>
        <taxon>Fungi</taxon>
        <taxon>Dikarya</taxon>
        <taxon>Basidiomycota</taxon>
        <taxon>Agaricomycotina</taxon>
        <taxon>Agaricomycetes</taxon>
        <taxon>Agaricomycetidae</taxon>
        <taxon>Agaricales</taxon>
        <taxon>Marasmiineae</taxon>
        <taxon>Mycenaceae</taxon>
        <taxon>Mycena</taxon>
    </lineage>
</organism>
<dbReference type="OrthoDB" id="10252587at2759"/>
<proteinExistence type="predicted"/>
<accession>A0A8H6XHX3</accession>